<proteinExistence type="predicted"/>
<feature type="domain" description="4Fe-4S ferredoxin-type" evidence="1">
    <location>
        <begin position="936"/>
        <end position="965"/>
    </location>
</feature>
<dbReference type="Proteomes" id="UP000029644">
    <property type="component" value="Unassembled WGS sequence"/>
</dbReference>
<feature type="domain" description="4Fe-4S ferredoxin-type" evidence="1">
    <location>
        <begin position="904"/>
        <end position="935"/>
    </location>
</feature>
<dbReference type="InterPro" id="IPR017896">
    <property type="entry name" value="4Fe4S_Fe-S-bd"/>
</dbReference>
<comment type="caution">
    <text evidence="2">The sequence shown here is derived from an EMBL/GenBank/DDBJ whole genome shotgun (WGS) entry which is preliminary data.</text>
</comment>
<reference evidence="2 3" key="1">
    <citation type="journal article" date="2014" name="Genome Announc.">
        <title>Draft Genome Sequences of Marine Flavobacterium Algibacter lectus Strains SS8 and NR4.</title>
        <authorList>
            <person name="Takatani N."/>
            <person name="Nakanishi M."/>
            <person name="Meirelles P."/>
            <person name="Mino S."/>
            <person name="Suda W."/>
            <person name="Oshima K."/>
            <person name="Hattori M."/>
            <person name="Ohkuma M."/>
            <person name="Hosokawa M."/>
            <person name="Miyashita K."/>
            <person name="Thompson F.L."/>
            <person name="Niwa A."/>
            <person name="Sawabe T."/>
            <person name="Sawabe T."/>
        </authorList>
    </citation>
    <scope>NUCLEOTIDE SEQUENCE [LARGE SCALE GENOMIC DNA]</scope>
    <source>
        <strain evidence="2 3">JCM 19300</strain>
    </source>
</reference>
<evidence type="ECO:0000313" key="2">
    <source>
        <dbReference type="EMBL" id="GAL62884.1"/>
    </source>
</evidence>
<sequence length="1086" mass="118126">MSSNKKYWKSVEELNENSSIVETLKQNEFVAEIPTDEFLGDKDTLEESSTTRRDFLKYVGFSTAAASLAACEGPVKKAIPYVVQPTEIIPGVANYYATTIANGFDFASVLVKTREGRPIKIQNNVMAATNGSANARVNASVLGLYDSLRVQGPKKAGDSITWDTFDSETTKKLTDLAAANKSIVLLTQTFASPSTDKLITEFKNKYGNVSHVVYDAISESAALDAYQAKYGERGLANYDFSKAMTIVSIGADFLGDWQGGGFDSGYAKNKVPNHGKMSRHIQFESNMSLTGANADKRVPLTPSEQKIALAKLYSYVVNGSVSGTLSPKVDEAVKNAASQIKKAGSNAVVVTGIQDVNAQTIVLEINEALQSKAFDPSTPIKTRQGSDKAVTKLVADMKAGKVGAVIMSGVNPVYSLANASDFSEGLKNVELSIAFSLKEDETSTQTEYIAAAPHYLESWGDVEIKKGQLFSLMQPTIRPLFDTRQFQDALLKWTGNEDTFHDYIKNNWNSSVLGGNSFNQALHDGVYVYGSSIGGLNTGSTKTVTTSTTELKDKKDRTLVGGLLHDVAVGVGIKKEDEDEFTTSTSTSTISASNAVNGASVIGGVAAAKALVASAASNGLELSLYTKVGMGDGQQANNPWLQEFPDPITRTSWDNYLTVSKADAEALGLMNKHVANGALNGSYANVTVNGVSLTIPVLIQPGQAKGSVGLSFGYGKTKGLKEEMQTGVNAFAFYHNFNTVQNVTVEAAAGEHEFASVQLHNTLMGRGDIIKETSLEIFNTKDKQEWNPMAMVSLNHKETPVTDPSVDLWDEFDRSIGHHFNLSIDLNSCTGCGACVIACHAENNVPVVGKSEVRRSRDMHWLRIDRYYSSEESFDGDNEKKENISGLGSSLSEFGEMEHASENPQVAFQPIMCQHCNHAPCETVCPVAATSHGRQGQNHMAYNRCVGTRYCANNCPYKVRRFNWFLYNGNDEFDYHMNDDLGRMVLNPDVVVRSRGVMEKCSMCIQMTQKTILDAKRDGRVIKDGEFQTACSAACSSGAMVFGDINDKESQVAKLKEDNRMYHLLEHVGTKPNVQYQTKVRNTTEA</sequence>
<dbReference type="SUPFAM" id="SSF54862">
    <property type="entry name" value="4Fe-4S ferredoxins"/>
    <property type="match status" value="1"/>
</dbReference>
<dbReference type="CDD" id="cd10551">
    <property type="entry name" value="PsrB"/>
    <property type="match status" value="1"/>
</dbReference>
<feature type="domain" description="4Fe-4S ferredoxin-type" evidence="1">
    <location>
        <begin position="820"/>
        <end position="850"/>
    </location>
</feature>
<name>A0A090VHQ6_9FLAO</name>
<dbReference type="InterPro" id="IPR030948">
    <property type="entry name" value="TAT_var_transloc_signal_dom"/>
</dbReference>
<dbReference type="PROSITE" id="PS51318">
    <property type="entry name" value="TAT"/>
    <property type="match status" value="1"/>
</dbReference>
<evidence type="ECO:0000259" key="1">
    <source>
        <dbReference type="PROSITE" id="PS51379"/>
    </source>
</evidence>
<dbReference type="AlphaFoldDB" id="A0A090VHQ6"/>
<dbReference type="SUPFAM" id="SSF53706">
    <property type="entry name" value="Formate dehydrogenase/DMSO reductase, domains 1-3"/>
    <property type="match status" value="1"/>
</dbReference>
<dbReference type="NCBIfam" id="TIGR04519">
    <property type="entry name" value="MoCo_extend_TAT"/>
    <property type="match status" value="1"/>
</dbReference>
<dbReference type="PANTHER" id="PTHR42783">
    <property type="entry name" value="GLUTAMATE SYNTHASE [NADPH] SMALL CHAIN"/>
    <property type="match status" value="1"/>
</dbReference>
<accession>A0A090VHQ6</accession>
<dbReference type="RefSeq" id="WP_042504709.1">
    <property type="nucleotide sequence ID" value="NZ_BBNQ01000008.1"/>
</dbReference>
<dbReference type="EMBL" id="BBNQ01000008">
    <property type="protein sequence ID" value="GAL62884.1"/>
    <property type="molecule type" value="Genomic_DNA"/>
</dbReference>
<organism evidence="2 3">
    <name type="scientific">Algibacter lectus</name>
    <dbReference type="NCBI Taxonomy" id="221126"/>
    <lineage>
        <taxon>Bacteria</taxon>
        <taxon>Pseudomonadati</taxon>
        <taxon>Bacteroidota</taxon>
        <taxon>Flavobacteriia</taxon>
        <taxon>Flavobacteriales</taxon>
        <taxon>Flavobacteriaceae</taxon>
        <taxon>Algibacter</taxon>
    </lineage>
</organism>
<dbReference type="Gene3D" id="3.30.70.20">
    <property type="match status" value="2"/>
</dbReference>
<protein>
    <submittedName>
        <fullName evidence="2">Molybdopterin oxidoreductase iron-sulfur binding subunit</fullName>
    </submittedName>
</protein>
<dbReference type="PANTHER" id="PTHR42783:SF3">
    <property type="entry name" value="GLUTAMATE SYNTHASE [NADPH] SMALL CHAIN-RELATED"/>
    <property type="match status" value="1"/>
</dbReference>
<gene>
    <name evidence="2" type="ORF">JCM19300_3452</name>
</gene>
<dbReference type="Gene3D" id="3.30.2070.10">
    <property type="entry name" value="Formate dehydrogenase/DMSO reductase"/>
    <property type="match status" value="1"/>
</dbReference>
<dbReference type="OrthoDB" id="9779457at2"/>
<evidence type="ECO:0000313" key="3">
    <source>
        <dbReference type="Proteomes" id="UP000029644"/>
    </source>
</evidence>
<dbReference type="InterPro" id="IPR006311">
    <property type="entry name" value="TAT_signal"/>
</dbReference>
<dbReference type="Gene3D" id="3.40.50.740">
    <property type="match status" value="1"/>
</dbReference>
<dbReference type="PROSITE" id="PS51379">
    <property type="entry name" value="4FE4S_FER_2"/>
    <property type="match status" value="3"/>
</dbReference>
<dbReference type="Pfam" id="PF12838">
    <property type="entry name" value="Fer4_7"/>
    <property type="match status" value="1"/>
</dbReference>